<dbReference type="OrthoDB" id="3577584at2"/>
<dbReference type="Pfam" id="PF10066">
    <property type="entry name" value="DUF2304"/>
    <property type="match status" value="1"/>
</dbReference>
<dbReference type="STRING" id="589382.SAMN04489721_1791"/>
<dbReference type="InterPro" id="IPR019277">
    <property type="entry name" value="DUF2304"/>
</dbReference>
<evidence type="ECO:0000313" key="4">
    <source>
        <dbReference type="Proteomes" id="UP000199482"/>
    </source>
</evidence>
<dbReference type="EMBL" id="LT629755">
    <property type="protein sequence ID" value="SDS72100.1"/>
    <property type="molecule type" value="Genomic_DNA"/>
</dbReference>
<evidence type="ECO:0000313" key="3">
    <source>
        <dbReference type="EMBL" id="SDS72100.1"/>
    </source>
</evidence>
<dbReference type="RefSeq" id="WP_092671168.1">
    <property type="nucleotide sequence ID" value="NZ_BMDN01000004.1"/>
</dbReference>
<accession>A0A1H1UID1</accession>
<dbReference type="Proteomes" id="UP000199482">
    <property type="component" value="Chromosome I"/>
</dbReference>
<dbReference type="AlphaFoldDB" id="A0A1H1UID1"/>
<evidence type="ECO:0000256" key="1">
    <source>
        <dbReference type="SAM" id="Phobius"/>
    </source>
</evidence>
<feature type="transmembrane region" description="Helical" evidence="1">
    <location>
        <begin position="6"/>
        <end position="24"/>
    </location>
</feature>
<dbReference type="EMBL" id="SODL02000004">
    <property type="protein sequence ID" value="MCP2368211.1"/>
    <property type="molecule type" value="Genomic_DNA"/>
</dbReference>
<sequence>MSTGTYLLGVVASVIAFAAVVELLRRRRLRERHAVWWFIAALGALVVGIFPSTLTWAADVLSVEVPTNLVFFVSIVILFLVSLQHAGELTDLEDRTRTLAEEVALQRVKLERLDGASRPDDAETDSPD</sequence>
<gene>
    <name evidence="2" type="ORF">BCL57_002384</name>
    <name evidence="3" type="ORF">SAMN04489721_1791</name>
</gene>
<feature type="transmembrane region" description="Helical" evidence="1">
    <location>
        <begin position="69"/>
        <end position="87"/>
    </location>
</feature>
<name>A0A1H1UID1_9MICO</name>
<keyword evidence="5" id="KW-1185">Reference proteome</keyword>
<proteinExistence type="predicted"/>
<reference evidence="4" key="1">
    <citation type="submission" date="2016-10" db="EMBL/GenBank/DDBJ databases">
        <authorList>
            <person name="Varghese N."/>
            <person name="Submissions S."/>
        </authorList>
    </citation>
    <scope>NUCLEOTIDE SEQUENCE [LARGE SCALE GENOMIC DNA]</scope>
    <source>
        <strain evidence="4">CPCC 202695</strain>
    </source>
</reference>
<keyword evidence="1" id="KW-0472">Membrane</keyword>
<keyword evidence="1" id="KW-1133">Transmembrane helix</keyword>
<evidence type="ECO:0000313" key="5">
    <source>
        <dbReference type="Proteomes" id="UP000893823"/>
    </source>
</evidence>
<feature type="transmembrane region" description="Helical" evidence="1">
    <location>
        <begin position="36"/>
        <end position="57"/>
    </location>
</feature>
<reference evidence="2" key="3">
    <citation type="submission" date="2022-06" db="EMBL/GenBank/DDBJ databases">
        <title>Genomic Encyclopedia of Type Strains, Phase III (KMG-III): the genomes of soil and plant-associated and newly described type strains.</title>
        <authorList>
            <person name="Whitman W."/>
        </authorList>
    </citation>
    <scope>NUCLEOTIDE SEQUENCE</scope>
    <source>
        <strain evidence="2">CPCC 202695</strain>
    </source>
</reference>
<reference evidence="3" key="2">
    <citation type="submission" date="2016-10" db="EMBL/GenBank/DDBJ databases">
        <authorList>
            <person name="de Groot N.N."/>
        </authorList>
    </citation>
    <scope>NUCLEOTIDE SEQUENCE [LARGE SCALE GENOMIC DNA]</scope>
    <source>
        <strain evidence="3">CPCC 202695</strain>
    </source>
</reference>
<keyword evidence="1" id="KW-0812">Transmembrane</keyword>
<protein>
    <recommendedName>
        <fullName evidence="6">DUF2304 domain-containing protein</fullName>
    </recommendedName>
</protein>
<evidence type="ECO:0008006" key="6">
    <source>
        <dbReference type="Google" id="ProtNLM"/>
    </source>
</evidence>
<evidence type="ECO:0000313" key="2">
    <source>
        <dbReference type="EMBL" id="MCP2368211.1"/>
    </source>
</evidence>
<organism evidence="3 4">
    <name type="scientific">Agromyces flavus</name>
    <dbReference type="NCBI Taxonomy" id="589382"/>
    <lineage>
        <taxon>Bacteria</taxon>
        <taxon>Bacillati</taxon>
        <taxon>Actinomycetota</taxon>
        <taxon>Actinomycetes</taxon>
        <taxon>Micrococcales</taxon>
        <taxon>Microbacteriaceae</taxon>
        <taxon>Agromyces</taxon>
    </lineage>
</organism>
<dbReference type="Proteomes" id="UP000893823">
    <property type="component" value="Unassembled WGS sequence"/>
</dbReference>